<gene>
    <name evidence="3" type="ORF">WYH_01337</name>
</gene>
<feature type="compositionally biased region" description="Pro residues" evidence="1">
    <location>
        <begin position="406"/>
        <end position="415"/>
    </location>
</feature>
<name>A0A0F7KPG3_9SPHN</name>
<dbReference type="Proteomes" id="UP000034392">
    <property type="component" value="Chromosome"/>
</dbReference>
<organism evidence="3 4">
    <name type="scientific">Croceibacterium atlanticum</name>
    <dbReference type="NCBI Taxonomy" id="1267766"/>
    <lineage>
        <taxon>Bacteria</taxon>
        <taxon>Pseudomonadati</taxon>
        <taxon>Pseudomonadota</taxon>
        <taxon>Alphaproteobacteria</taxon>
        <taxon>Sphingomonadales</taxon>
        <taxon>Erythrobacteraceae</taxon>
        <taxon>Croceibacterium</taxon>
    </lineage>
</organism>
<dbReference type="InterPro" id="IPR007730">
    <property type="entry name" value="SPOR-like_dom"/>
</dbReference>
<dbReference type="Pfam" id="PF05036">
    <property type="entry name" value="SPOR"/>
    <property type="match status" value="1"/>
</dbReference>
<evidence type="ECO:0000256" key="1">
    <source>
        <dbReference type="SAM" id="MobiDB-lite"/>
    </source>
</evidence>
<feature type="region of interest" description="Disordered" evidence="1">
    <location>
        <begin position="276"/>
        <end position="309"/>
    </location>
</feature>
<feature type="chain" id="PRO_5043590336" evidence="2">
    <location>
        <begin position="35"/>
        <end position="503"/>
    </location>
</feature>
<accession>A0A0F7KPG3</accession>
<dbReference type="AlphaFoldDB" id="A0A0F7KPG3"/>
<dbReference type="PROSITE" id="PS51724">
    <property type="entry name" value="SPOR"/>
    <property type="match status" value="1"/>
</dbReference>
<protein>
    <submittedName>
        <fullName evidence="3">Uncharacterized protein</fullName>
    </submittedName>
</protein>
<keyword evidence="4" id="KW-1185">Reference proteome</keyword>
<feature type="signal peptide" evidence="2">
    <location>
        <begin position="1"/>
        <end position="34"/>
    </location>
</feature>
<dbReference type="InterPro" id="IPR036680">
    <property type="entry name" value="SPOR-like_sf"/>
</dbReference>
<feature type="compositionally biased region" description="Pro residues" evidence="1">
    <location>
        <begin position="350"/>
        <end position="365"/>
    </location>
</feature>
<dbReference type="SUPFAM" id="SSF48452">
    <property type="entry name" value="TPR-like"/>
    <property type="match status" value="1"/>
</dbReference>
<keyword evidence="2" id="KW-0732">Signal</keyword>
<proteinExistence type="predicted"/>
<dbReference type="KEGG" id="aay:WYH_01337"/>
<evidence type="ECO:0000313" key="3">
    <source>
        <dbReference type="EMBL" id="AKH42378.1"/>
    </source>
</evidence>
<feature type="region of interest" description="Disordered" evidence="1">
    <location>
        <begin position="347"/>
        <end position="421"/>
    </location>
</feature>
<sequence>MIRSQNNFSRRSLRRVMACAIMGTALVPVSALQAQDSISRPVIQALPNEATRQLGDALRALAQDPQSSEALIDAGLASLALDDIDAAMGFLSRAEAIAPRDPRIKAGMGVAQARQGQGASALRLFAEAEQAGGAMAPFASDRGLAYDLVGDNANAQAQYRIALSQAEDPVVLRRLAISQAISGDQAASEATLLPMLQRQDLSAYRARAFALAILGKADEAVSIAETLLPETLSGRLGPYLRFMPRLTPAQQAAAANLGRFPRAADIGKDAPEVLAAAGAAPPPPAMAQPARQDRLTPSGAPLGPRERTSELPPIAAQQPAAPAPQPAPPQENARPSFAIVDSAAELPASQPAPRPAPVQPAPQPPVQEISLAEAFADFSTPASGPEPAAGAVDITTFEPVREKPKPPPPPPPPPEPSRHWVQVGTGRNVSAFAFDWRRLKREAGGLLDDAKPFVAAWGRTNRLVTGPYPSSKDADEIVRELKGKGLDSFRFTSAEGEKVSPLD</sequence>
<reference evidence="3" key="1">
    <citation type="submission" date="2015-05" db="EMBL/GenBank/DDBJ databases">
        <title>The complete genome of Altererythrobacter atlanticus strain 26DY36.</title>
        <authorList>
            <person name="Wu Y.-H."/>
            <person name="Cheng H."/>
            <person name="Wu X.-W."/>
        </authorList>
    </citation>
    <scope>NUCLEOTIDE SEQUENCE [LARGE SCALE GENOMIC DNA]</scope>
    <source>
        <strain evidence="3">26DY36</strain>
    </source>
</reference>
<dbReference type="STRING" id="1267766.WYH_01337"/>
<dbReference type="RefSeq" id="WP_053833432.1">
    <property type="nucleotide sequence ID" value="NZ_CP011452.2"/>
</dbReference>
<evidence type="ECO:0000313" key="4">
    <source>
        <dbReference type="Proteomes" id="UP000034392"/>
    </source>
</evidence>
<feature type="region of interest" description="Disordered" evidence="1">
    <location>
        <begin position="314"/>
        <end position="333"/>
    </location>
</feature>
<dbReference type="InterPro" id="IPR011990">
    <property type="entry name" value="TPR-like_helical_dom_sf"/>
</dbReference>
<dbReference type="OrthoDB" id="7398646at2"/>
<dbReference type="PATRIC" id="fig|1267766.3.peg.1345"/>
<dbReference type="Gene3D" id="1.25.40.10">
    <property type="entry name" value="Tetratricopeptide repeat domain"/>
    <property type="match status" value="1"/>
</dbReference>
<dbReference type="EMBL" id="CP011452">
    <property type="protein sequence ID" value="AKH42378.1"/>
    <property type="molecule type" value="Genomic_DNA"/>
</dbReference>
<dbReference type="SUPFAM" id="SSF110997">
    <property type="entry name" value="Sporulation related repeat"/>
    <property type="match status" value="1"/>
</dbReference>
<dbReference type="GO" id="GO:0042834">
    <property type="term" value="F:peptidoglycan binding"/>
    <property type="evidence" value="ECO:0007669"/>
    <property type="project" value="InterPro"/>
</dbReference>
<evidence type="ECO:0000256" key="2">
    <source>
        <dbReference type="SAM" id="SignalP"/>
    </source>
</evidence>